<keyword evidence="7" id="KW-1185">Reference proteome</keyword>
<dbReference type="Gene3D" id="3.40.50.300">
    <property type="entry name" value="P-loop containing nucleotide triphosphate hydrolases"/>
    <property type="match status" value="2"/>
</dbReference>
<dbReference type="Pfam" id="PF13558">
    <property type="entry name" value="SbcC_Walker_B"/>
    <property type="match status" value="1"/>
</dbReference>
<feature type="coiled-coil region" evidence="4">
    <location>
        <begin position="559"/>
        <end position="593"/>
    </location>
</feature>
<keyword evidence="6" id="KW-0540">Nuclease</keyword>
<evidence type="ECO:0000256" key="3">
    <source>
        <dbReference type="ARBA" id="ARBA00013368"/>
    </source>
</evidence>
<name>A0ABT9PK26_9ACTO</name>
<evidence type="ECO:0000313" key="7">
    <source>
        <dbReference type="Proteomes" id="UP001230145"/>
    </source>
</evidence>
<evidence type="ECO:0000256" key="4">
    <source>
        <dbReference type="SAM" id="Coils"/>
    </source>
</evidence>
<feature type="domain" description="Rad50/SbcC-type AAA" evidence="5">
    <location>
        <begin position="6"/>
        <end position="194"/>
    </location>
</feature>
<proteinExistence type="inferred from homology"/>
<gene>
    <name evidence="6" type="ORF">J2S45_001756</name>
</gene>
<dbReference type="SUPFAM" id="SSF52540">
    <property type="entry name" value="P-loop containing nucleoside triphosphate hydrolases"/>
    <property type="match status" value="1"/>
</dbReference>
<protein>
    <recommendedName>
        <fullName evidence="3">Nuclease SbcCD subunit C</fullName>
    </recommendedName>
</protein>
<dbReference type="InterPro" id="IPR027417">
    <property type="entry name" value="P-loop_NTPase"/>
</dbReference>
<accession>A0ABT9PK26</accession>
<dbReference type="RefSeq" id="WP_307635159.1">
    <property type="nucleotide sequence ID" value="NZ_JAUSQL010000001.1"/>
</dbReference>
<keyword evidence="6" id="KW-0378">Hydrolase</keyword>
<dbReference type="PANTHER" id="PTHR32114:SF2">
    <property type="entry name" value="ABC TRANSPORTER ABCH.3"/>
    <property type="match status" value="1"/>
</dbReference>
<evidence type="ECO:0000256" key="2">
    <source>
        <dbReference type="ARBA" id="ARBA00011322"/>
    </source>
</evidence>
<dbReference type="EMBL" id="JAUSQL010000001">
    <property type="protein sequence ID" value="MDP9833077.1"/>
    <property type="molecule type" value="Genomic_DNA"/>
</dbReference>
<dbReference type="Pfam" id="PF13476">
    <property type="entry name" value="AAA_23"/>
    <property type="match status" value="1"/>
</dbReference>
<comment type="caution">
    <text evidence="6">The sequence shown here is derived from an EMBL/GenBank/DDBJ whole genome shotgun (WGS) entry which is preliminary data.</text>
</comment>
<dbReference type="PANTHER" id="PTHR32114">
    <property type="entry name" value="ABC TRANSPORTER ABCH.3"/>
    <property type="match status" value="1"/>
</dbReference>
<evidence type="ECO:0000259" key="5">
    <source>
        <dbReference type="Pfam" id="PF13476"/>
    </source>
</evidence>
<keyword evidence="4" id="KW-0175">Coiled coil</keyword>
<evidence type="ECO:0000256" key="1">
    <source>
        <dbReference type="ARBA" id="ARBA00006930"/>
    </source>
</evidence>
<organism evidence="6 7">
    <name type="scientific">Trueperella abortisuis</name>
    <dbReference type="NCBI Taxonomy" id="445930"/>
    <lineage>
        <taxon>Bacteria</taxon>
        <taxon>Bacillati</taxon>
        <taxon>Actinomycetota</taxon>
        <taxon>Actinomycetes</taxon>
        <taxon>Actinomycetales</taxon>
        <taxon>Actinomycetaceae</taxon>
        <taxon>Trueperella</taxon>
    </lineage>
</organism>
<comment type="subunit">
    <text evidence="2">Heterodimer of SbcC and SbcD.</text>
</comment>
<evidence type="ECO:0000313" key="6">
    <source>
        <dbReference type="EMBL" id="MDP9833077.1"/>
    </source>
</evidence>
<reference evidence="6 7" key="1">
    <citation type="submission" date="2023-07" db="EMBL/GenBank/DDBJ databases">
        <title>Sequencing the genomes of 1000 actinobacteria strains.</title>
        <authorList>
            <person name="Klenk H.-P."/>
        </authorList>
    </citation>
    <scope>NUCLEOTIDE SEQUENCE [LARGE SCALE GENOMIC DNA]</scope>
    <source>
        <strain evidence="6 7">DSM 19515</strain>
    </source>
</reference>
<dbReference type="GO" id="GO:0004527">
    <property type="term" value="F:exonuclease activity"/>
    <property type="evidence" value="ECO:0007669"/>
    <property type="project" value="UniProtKB-KW"/>
</dbReference>
<dbReference type="InterPro" id="IPR038729">
    <property type="entry name" value="Rad50/SbcC_AAA"/>
</dbReference>
<comment type="similarity">
    <text evidence="1">Belongs to the SMC family. SbcC subfamily.</text>
</comment>
<dbReference type="Proteomes" id="UP001230145">
    <property type="component" value="Unassembled WGS sequence"/>
</dbReference>
<sequence length="1014" mass="106868">MQFRHLTFSAIGPFPGTHTINFDQLAASGLFLFDGPTGAGKSSIIDAIVFALYGDVAGSDSDRSRMRSSYAPASQGSVVDLVFTIASGTYRVQRAPAYLKKKVRGEGTTPVAATAHLWRLSESVVELRQWEQGEILASKVSQVDRELKLLLGLTREQFVQTVVLPQGQFAQFLKMKSTERAALLETLFNTSNYKRFANALEDGAKEARGRVKAACDNATRALHAWLDIDGVSDQFPHLAELVLDPGDPSPLEAIAAADATLAAARDEATAHTATQSAKATQASQALLRAENLAAAIADRERLLKARAVLEEQAPRIEAARAKIAAHESVALAIDRLRRTAAAREALAELALPAAPAAVQEGYSSLEAAIATQEGVAEAAERMIDSCDQELAGVDTSLGALAELATLEAGLPHRRAQLEDYATEAAALRAKIADLETQLAAYPGKATDLDSALQAAHALAASTPVIREKLASQQAAQVTAQRLADEEAKLVQARAALAKAFDAHRAQRDKLRTTTDAWRRSMASNLAATLRDAQPCPVCGSVEHPAPAKPTADSATLDQVQEEEAALAPLAAQLEEANQTVTALDASASALRSQLGGATPESIDAAISALNADLAKATAAGENAARIELERSELDGAQAADRRALGQAREDQRALAERIAGTDAALEADCARVADGRGDFPSVTERQAALAAERASLTELRSASSAAASAARSLDDSAAAAAEALAAARVTEAEALAACLPDAEFAALKKEVADHAAEAASIDAQLASERLQVEGSVDLDSARAEDASAREALSQANRTEAIAAQRATASSTHLARLRSAQQAWKKISDDAGPAVRLADLANAGQMSLSRLRLTVWVLLRRFEQIVDRANEHLSRFSFGRYELRRADEGRGELKSGLGLEVIHHDSGPNGDTVRSPATLSGGETFYTSLALALALSEVVQAENGGIRIDTLIIDEGFGSLSSDYLQTVMDTLGQLRSAGRTVGVVSHVEELKAMIPDRVTVRPLESGGSTLSVSA</sequence>
<keyword evidence="6" id="KW-0269">Exonuclease</keyword>